<evidence type="ECO:0000256" key="6">
    <source>
        <dbReference type="SAM" id="Coils"/>
    </source>
</evidence>
<organism evidence="9 10">
    <name type="scientific">Sphagnum jensenii</name>
    <dbReference type="NCBI Taxonomy" id="128206"/>
    <lineage>
        <taxon>Eukaryota</taxon>
        <taxon>Viridiplantae</taxon>
        <taxon>Streptophyta</taxon>
        <taxon>Embryophyta</taxon>
        <taxon>Bryophyta</taxon>
        <taxon>Sphagnophytina</taxon>
        <taxon>Sphagnopsida</taxon>
        <taxon>Sphagnales</taxon>
        <taxon>Sphagnaceae</taxon>
        <taxon>Sphagnum</taxon>
    </lineage>
</organism>
<feature type="coiled-coil region" evidence="6">
    <location>
        <begin position="42"/>
        <end position="92"/>
    </location>
</feature>
<dbReference type="SUPFAM" id="SSF58038">
    <property type="entry name" value="SNARE fusion complex"/>
    <property type="match status" value="1"/>
</dbReference>
<accession>A0ABP0VIU8</accession>
<dbReference type="Pfam" id="PF05739">
    <property type="entry name" value="SNARE"/>
    <property type="match status" value="1"/>
</dbReference>
<keyword evidence="7" id="KW-0812">Transmembrane</keyword>
<sequence>MSVIDILTRVDVLCKKYEKYDLDKQWAGADSMSGNDQFLRLYTVVEADIEAAREKSQDAQSEKNRAVVATLNAEVRRSKAALKAEIPKLEKLAAKKVKDLSKEEMAARPDLVVALAQKIEDIPDGVTVGRPGGTWGRKASNPLEIKLDAMHPDDLMRPEHYEQTEESLALRQEYEMRRAKQDEGLDIIAAGLTTLKDMAGDINEELDKQMPLIDEVDTKVDRAAADLKNTNIRLKETLTKMRSNRNFCIDLILIVLILGIGGTLYTYSFSPFTPSYVCLQPLLMYQQVRSAHMMDGAKPLRRNRGLLFMSGWSSE</sequence>
<evidence type="ECO:0000256" key="2">
    <source>
        <dbReference type="ARBA" id="ARBA00022448"/>
    </source>
</evidence>
<dbReference type="Gene3D" id="1.20.5.110">
    <property type="match status" value="1"/>
</dbReference>
<evidence type="ECO:0000256" key="3">
    <source>
        <dbReference type="ARBA" id="ARBA00022927"/>
    </source>
</evidence>
<keyword evidence="2" id="KW-0813">Transport</keyword>
<protein>
    <recommendedName>
        <fullName evidence="8">t-SNARE coiled-coil homology domain-containing protein</fullName>
    </recommendedName>
</protein>
<keyword evidence="3" id="KW-0653">Protein transport</keyword>
<reference evidence="9" key="1">
    <citation type="submission" date="2024-02" db="EMBL/GenBank/DDBJ databases">
        <authorList>
            <consortium name="ELIXIR-Norway"/>
            <consortium name="Elixir Norway"/>
        </authorList>
    </citation>
    <scope>NUCLEOTIDE SEQUENCE</scope>
</reference>
<dbReference type="InterPro" id="IPR000727">
    <property type="entry name" value="T_SNARE_dom"/>
</dbReference>
<evidence type="ECO:0000256" key="7">
    <source>
        <dbReference type="SAM" id="Phobius"/>
    </source>
</evidence>
<proteinExistence type="predicted"/>
<comment type="caution">
    <text evidence="9">The sequence shown here is derived from an EMBL/GenBank/DDBJ whole genome shotgun (WGS) entry which is preliminary data.</text>
</comment>
<evidence type="ECO:0000259" key="8">
    <source>
        <dbReference type="PROSITE" id="PS50192"/>
    </source>
</evidence>
<gene>
    <name evidence="9" type="ORF">CSSPJE1EN1_LOCUS29161</name>
</gene>
<keyword evidence="4 6" id="KW-0175">Coiled coil</keyword>
<keyword evidence="5 7" id="KW-0472">Membrane</keyword>
<dbReference type="Proteomes" id="UP001497444">
    <property type="component" value="Unassembled WGS sequence"/>
</dbReference>
<keyword evidence="10" id="KW-1185">Reference proteome</keyword>
<keyword evidence="7" id="KW-1133">Transmembrane helix</keyword>
<dbReference type="InterPro" id="IPR045242">
    <property type="entry name" value="Syntaxin"/>
</dbReference>
<evidence type="ECO:0000313" key="9">
    <source>
        <dbReference type="EMBL" id="CAK9253783.1"/>
    </source>
</evidence>
<evidence type="ECO:0000256" key="4">
    <source>
        <dbReference type="ARBA" id="ARBA00023054"/>
    </source>
</evidence>
<dbReference type="EMBL" id="CAXAQS010000934">
    <property type="protein sequence ID" value="CAK9253783.1"/>
    <property type="molecule type" value="Genomic_DNA"/>
</dbReference>
<evidence type="ECO:0000256" key="5">
    <source>
        <dbReference type="ARBA" id="ARBA00023136"/>
    </source>
</evidence>
<dbReference type="PANTHER" id="PTHR19957:SF124">
    <property type="entry name" value="SYNTAXIN-8"/>
    <property type="match status" value="1"/>
</dbReference>
<dbReference type="SMART" id="SM00397">
    <property type="entry name" value="t_SNARE"/>
    <property type="match status" value="1"/>
</dbReference>
<evidence type="ECO:0000313" key="10">
    <source>
        <dbReference type="Proteomes" id="UP001497444"/>
    </source>
</evidence>
<comment type="subcellular location">
    <subcellularLocation>
        <location evidence="1">Membrane</location>
    </subcellularLocation>
</comment>
<evidence type="ECO:0000256" key="1">
    <source>
        <dbReference type="ARBA" id="ARBA00004370"/>
    </source>
</evidence>
<name>A0ABP0VIU8_9BRYO</name>
<dbReference type="PANTHER" id="PTHR19957">
    <property type="entry name" value="SYNTAXIN"/>
    <property type="match status" value="1"/>
</dbReference>
<feature type="domain" description="T-SNARE coiled-coil homology" evidence="8">
    <location>
        <begin position="175"/>
        <end position="237"/>
    </location>
</feature>
<dbReference type="CDD" id="cd15841">
    <property type="entry name" value="SNARE_Qc"/>
    <property type="match status" value="1"/>
</dbReference>
<feature type="transmembrane region" description="Helical" evidence="7">
    <location>
        <begin position="247"/>
        <end position="267"/>
    </location>
</feature>
<dbReference type="PROSITE" id="PS50192">
    <property type="entry name" value="T_SNARE"/>
    <property type="match status" value="1"/>
</dbReference>